<dbReference type="AlphaFoldDB" id="A0A2B4SQD1"/>
<evidence type="ECO:0000313" key="4">
    <source>
        <dbReference type="Proteomes" id="UP000225706"/>
    </source>
</evidence>
<protein>
    <submittedName>
        <fullName evidence="3">Protein FAM189A1</fullName>
    </submittedName>
</protein>
<sequence length="314" mass="34422">MPSPKSSRSGPAHSADQKLLRAKDVVIHRNAEKGNSCQCCGKRLVALPLLGFTILSIGCLLGIGYFSIHRVTSSAYHTEGLIPSYVTGALLGLVGLHLMVMWKPRCKVLIVSSIIFTVAAAFLCFAGALFTGTEIAPLLSEMDSCQYFPVENSCKCFHHSELRQVSIIFRDTANCNGIQNKLRDLVYGMCGVYSGGLITCILAAVMETALLCRKRRSKATLHSRSDGDGKCTVNSRQSQTSQTDLSVIEEEDVELAATEIQRSPIETQASQTPSNFVRDVPCSHYVVDMSIPRRDFVINYNSNSRHDPPPPYTE</sequence>
<keyword evidence="2" id="KW-1133">Transmembrane helix</keyword>
<evidence type="ECO:0000256" key="1">
    <source>
        <dbReference type="SAM" id="MobiDB-lite"/>
    </source>
</evidence>
<dbReference type="Proteomes" id="UP000225706">
    <property type="component" value="Unassembled WGS sequence"/>
</dbReference>
<feature type="region of interest" description="Disordered" evidence="1">
    <location>
        <begin position="221"/>
        <end position="244"/>
    </location>
</feature>
<keyword evidence="2" id="KW-0472">Membrane</keyword>
<proteinExistence type="predicted"/>
<dbReference type="EMBL" id="LSMT01000027">
    <property type="protein sequence ID" value="PFX32121.1"/>
    <property type="molecule type" value="Genomic_DNA"/>
</dbReference>
<dbReference type="PANTHER" id="PTHR39952:SF1">
    <property type="match status" value="1"/>
</dbReference>
<gene>
    <name evidence="3" type="primary">Fam189a1</name>
    <name evidence="3" type="ORF">AWC38_SpisGene3035</name>
</gene>
<name>A0A2B4SQD1_STYPI</name>
<feature type="transmembrane region" description="Helical" evidence="2">
    <location>
        <begin position="192"/>
        <end position="212"/>
    </location>
</feature>
<reference evidence="4" key="1">
    <citation type="journal article" date="2017" name="bioRxiv">
        <title>Comparative analysis of the genomes of Stylophora pistillata and Acropora digitifera provides evidence for extensive differences between species of corals.</title>
        <authorList>
            <person name="Voolstra C.R."/>
            <person name="Li Y."/>
            <person name="Liew Y.J."/>
            <person name="Baumgarten S."/>
            <person name="Zoccola D."/>
            <person name="Flot J.-F."/>
            <person name="Tambutte S."/>
            <person name="Allemand D."/>
            <person name="Aranda M."/>
        </authorList>
    </citation>
    <scope>NUCLEOTIDE SEQUENCE [LARGE SCALE GENOMIC DNA]</scope>
</reference>
<evidence type="ECO:0000256" key="2">
    <source>
        <dbReference type="SAM" id="Phobius"/>
    </source>
</evidence>
<feature type="transmembrane region" description="Helical" evidence="2">
    <location>
        <begin position="80"/>
        <end position="101"/>
    </location>
</feature>
<evidence type="ECO:0000313" key="3">
    <source>
        <dbReference type="EMBL" id="PFX32121.1"/>
    </source>
</evidence>
<organism evidence="3 4">
    <name type="scientific">Stylophora pistillata</name>
    <name type="common">Smooth cauliflower coral</name>
    <dbReference type="NCBI Taxonomy" id="50429"/>
    <lineage>
        <taxon>Eukaryota</taxon>
        <taxon>Metazoa</taxon>
        <taxon>Cnidaria</taxon>
        <taxon>Anthozoa</taxon>
        <taxon>Hexacorallia</taxon>
        <taxon>Scleractinia</taxon>
        <taxon>Astrocoeniina</taxon>
        <taxon>Pocilloporidae</taxon>
        <taxon>Stylophora</taxon>
    </lineage>
</organism>
<dbReference type="PANTHER" id="PTHR39952">
    <property type="entry name" value="FI02073P"/>
    <property type="match status" value="1"/>
</dbReference>
<feature type="compositionally biased region" description="Polar residues" evidence="1">
    <location>
        <begin position="232"/>
        <end position="244"/>
    </location>
</feature>
<comment type="caution">
    <text evidence="3">The sequence shown here is derived from an EMBL/GenBank/DDBJ whole genome shotgun (WGS) entry which is preliminary data.</text>
</comment>
<keyword evidence="4" id="KW-1185">Reference proteome</keyword>
<dbReference type="OrthoDB" id="8194427at2759"/>
<accession>A0A2B4SQD1</accession>
<keyword evidence="2" id="KW-0812">Transmembrane</keyword>
<feature type="transmembrane region" description="Helical" evidence="2">
    <location>
        <begin position="44"/>
        <end position="68"/>
    </location>
</feature>
<feature type="transmembrane region" description="Helical" evidence="2">
    <location>
        <begin position="108"/>
        <end position="130"/>
    </location>
</feature>